<evidence type="ECO:0000313" key="1">
    <source>
        <dbReference type="EMBL" id="GBE88775.1"/>
    </source>
</evidence>
<sequence>MGWEEMEGGPKEKNKLFAISVHKAADANGQVIFDAWRDLGHRFSLAREHARQVAPIYVL</sequence>
<dbReference type="AlphaFoldDB" id="A0A401H2W0"/>
<evidence type="ECO:0000313" key="2">
    <source>
        <dbReference type="Proteomes" id="UP000287166"/>
    </source>
</evidence>
<dbReference type="Proteomes" id="UP000287166">
    <property type="component" value="Unassembled WGS sequence"/>
</dbReference>
<accession>A0A401H2W0</accession>
<protein>
    <submittedName>
        <fullName evidence="1">Uncharacterized protein</fullName>
    </submittedName>
</protein>
<dbReference type="EMBL" id="BFAD01000014">
    <property type="protein sequence ID" value="GBE88775.1"/>
    <property type="molecule type" value="Genomic_DNA"/>
</dbReference>
<name>A0A401H2W0_9APHY</name>
<comment type="caution">
    <text evidence="1">The sequence shown here is derived from an EMBL/GenBank/DDBJ whole genome shotgun (WGS) entry which is preliminary data.</text>
</comment>
<dbReference type="RefSeq" id="XP_027619688.1">
    <property type="nucleotide sequence ID" value="XM_027763887.1"/>
</dbReference>
<dbReference type="InParanoid" id="A0A401H2W0"/>
<organism evidence="1 2">
    <name type="scientific">Sparassis crispa</name>
    <dbReference type="NCBI Taxonomy" id="139825"/>
    <lineage>
        <taxon>Eukaryota</taxon>
        <taxon>Fungi</taxon>
        <taxon>Dikarya</taxon>
        <taxon>Basidiomycota</taxon>
        <taxon>Agaricomycotina</taxon>
        <taxon>Agaricomycetes</taxon>
        <taxon>Polyporales</taxon>
        <taxon>Sparassidaceae</taxon>
        <taxon>Sparassis</taxon>
    </lineage>
</organism>
<gene>
    <name evidence="1" type="ORF">SCP_1401800</name>
</gene>
<keyword evidence="2" id="KW-1185">Reference proteome</keyword>
<reference evidence="1 2" key="1">
    <citation type="journal article" date="2018" name="Sci. Rep.">
        <title>Genome sequence of the cauliflower mushroom Sparassis crispa (Hanabiratake) and its association with beneficial usage.</title>
        <authorList>
            <person name="Kiyama R."/>
            <person name="Furutani Y."/>
            <person name="Kawaguchi K."/>
            <person name="Nakanishi T."/>
        </authorList>
    </citation>
    <scope>NUCLEOTIDE SEQUENCE [LARGE SCALE GENOMIC DNA]</scope>
</reference>
<dbReference type="GeneID" id="38785692"/>
<proteinExistence type="predicted"/>